<dbReference type="Proteomes" id="UP001153620">
    <property type="component" value="Chromosome 4"/>
</dbReference>
<dbReference type="InterPro" id="IPR051487">
    <property type="entry name" value="Ser/Thr_Proteases_Immune/Dev"/>
</dbReference>
<accession>A0A9N9WY09</accession>
<keyword evidence="2" id="KW-0325">Glycoprotein</keyword>
<dbReference type="EMBL" id="OU895880">
    <property type="protein sequence ID" value="CAG9810495.1"/>
    <property type="molecule type" value="Genomic_DNA"/>
</dbReference>
<reference evidence="6" key="1">
    <citation type="submission" date="2022-01" db="EMBL/GenBank/DDBJ databases">
        <authorList>
            <person name="King R."/>
        </authorList>
    </citation>
    <scope>NUCLEOTIDE SEQUENCE</scope>
</reference>
<sequence length="282" mass="30893">MFKFVLLIQLIAFLGTASADVEVAPQIVGGNDARPGQFPYMVSIQTAGYRGSHGCGAGIINERWILSAAHCLLNDRTELYALIVGTIRMDEDGDVYSVEQIVRHPSYVINVPPFYTSNWFDIGLLKTTTKIIFNEFVRPIPLGRRRITGSLPAIAAGFGAYSPNITIDSPATEWVMSRHLQYMPATIISHNECNIRTSFFNALNPFYLIKPIIHPTSHICTIQPASGLCFGDSGSMLIADGEAVGVVVSGVRLCGQVDAAPDIYTRISSFTGWIDNYTNELN</sequence>
<dbReference type="GO" id="GO:0004252">
    <property type="term" value="F:serine-type endopeptidase activity"/>
    <property type="evidence" value="ECO:0007669"/>
    <property type="project" value="InterPro"/>
</dbReference>
<dbReference type="OrthoDB" id="7788675at2759"/>
<keyword evidence="1" id="KW-1015">Disulfide bond</keyword>
<comment type="similarity">
    <text evidence="3">Belongs to the peptidase S1 family. CLIP subfamily.</text>
</comment>
<dbReference type="InterPro" id="IPR009003">
    <property type="entry name" value="Peptidase_S1_PA"/>
</dbReference>
<dbReference type="PROSITE" id="PS00134">
    <property type="entry name" value="TRYPSIN_HIS"/>
    <property type="match status" value="1"/>
</dbReference>
<name>A0A9N9WY09_9DIPT</name>
<evidence type="ECO:0000313" key="7">
    <source>
        <dbReference type="Proteomes" id="UP001153620"/>
    </source>
</evidence>
<feature type="chain" id="PRO_5040336105" description="Peptidase S1 domain-containing protein" evidence="4">
    <location>
        <begin position="20"/>
        <end position="282"/>
    </location>
</feature>
<dbReference type="FunFam" id="2.40.10.10:FF:000068">
    <property type="entry name" value="transmembrane protease serine 2"/>
    <property type="match status" value="1"/>
</dbReference>
<organism evidence="6 7">
    <name type="scientific">Chironomus riparius</name>
    <dbReference type="NCBI Taxonomy" id="315576"/>
    <lineage>
        <taxon>Eukaryota</taxon>
        <taxon>Metazoa</taxon>
        <taxon>Ecdysozoa</taxon>
        <taxon>Arthropoda</taxon>
        <taxon>Hexapoda</taxon>
        <taxon>Insecta</taxon>
        <taxon>Pterygota</taxon>
        <taxon>Neoptera</taxon>
        <taxon>Endopterygota</taxon>
        <taxon>Diptera</taxon>
        <taxon>Nematocera</taxon>
        <taxon>Chironomoidea</taxon>
        <taxon>Chironomidae</taxon>
        <taxon>Chironominae</taxon>
        <taxon>Chironomus</taxon>
    </lineage>
</organism>
<evidence type="ECO:0000256" key="1">
    <source>
        <dbReference type="ARBA" id="ARBA00023157"/>
    </source>
</evidence>
<feature type="signal peptide" evidence="4">
    <location>
        <begin position="1"/>
        <end position="19"/>
    </location>
</feature>
<reference evidence="6" key="2">
    <citation type="submission" date="2022-10" db="EMBL/GenBank/DDBJ databases">
        <authorList>
            <consortium name="ENA_rothamsted_submissions"/>
            <consortium name="culmorum"/>
            <person name="King R."/>
        </authorList>
    </citation>
    <scope>NUCLEOTIDE SEQUENCE</scope>
</reference>
<dbReference type="GO" id="GO:0006508">
    <property type="term" value="P:proteolysis"/>
    <property type="evidence" value="ECO:0007669"/>
    <property type="project" value="InterPro"/>
</dbReference>
<dbReference type="SMART" id="SM00020">
    <property type="entry name" value="Tryp_SPc"/>
    <property type="match status" value="1"/>
</dbReference>
<dbReference type="InterPro" id="IPR001254">
    <property type="entry name" value="Trypsin_dom"/>
</dbReference>
<dbReference type="PROSITE" id="PS50240">
    <property type="entry name" value="TRYPSIN_DOM"/>
    <property type="match status" value="1"/>
</dbReference>
<evidence type="ECO:0000313" key="6">
    <source>
        <dbReference type="EMBL" id="CAG9810495.1"/>
    </source>
</evidence>
<evidence type="ECO:0000256" key="2">
    <source>
        <dbReference type="ARBA" id="ARBA00023180"/>
    </source>
</evidence>
<proteinExistence type="inferred from homology"/>
<gene>
    <name evidence="6" type="ORF">CHIRRI_LOCUS13308</name>
</gene>
<feature type="domain" description="Peptidase S1" evidence="5">
    <location>
        <begin position="27"/>
        <end position="279"/>
    </location>
</feature>
<keyword evidence="4" id="KW-0732">Signal</keyword>
<dbReference type="CDD" id="cd00190">
    <property type="entry name" value="Tryp_SPc"/>
    <property type="match status" value="1"/>
</dbReference>
<dbReference type="AlphaFoldDB" id="A0A9N9WY09"/>
<dbReference type="PRINTS" id="PR00722">
    <property type="entry name" value="CHYMOTRYPSIN"/>
</dbReference>
<dbReference type="Gene3D" id="2.40.10.10">
    <property type="entry name" value="Trypsin-like serine proteases"/>
    <property type="match status" value="1"/>
</dbReference>
<protein>
    <recommendedName>
        <fullName evidence="5">Peptidase S1 domain-containing protein</fullName>
    </recommendedName>
</protein>
<keyword evidence="7" id="KW-1185">Reference proteome</keyword>
<dbReference type="InterPro" id="IPR043504">
    <property type="entry name" value="Peptidase_S1_PA_chymotrypsin"/>
</dbReference>
<dbReference type="PANTHER" id="PTHR24256">
    <property type="entry name" value="TRYPTASE-RELATED"/>
    <property type="match status" value="1"/>
</dbReference>
<evidence type="ECO:0000256" key="3">
    <source>
        <dbReference type="ARBA" id="ARBA00024195"/>
    </source>
</evidence>
<dbReference type="SUPFAM" id="SSF50494">
    <property type="entry name" value="Trypsin-like serine proteases"/>
    <property type="match status" value="1"/>
</dbReference>
<dbReference type="InterPro" id="IPR001314">
    <property type="entry name" value="Peptidase_S1A"/>
</dbReference>
<dbReference type="InterPro" id="IPR018114">
    <property type="entry name" value="TRYPSIN_HIS"/>
</dbReference>
<evidence type="ECO:0000259" key="5">
    <source>
        <dbReference type="PROSITE" id="PS50240"/>
    </source>
</evidence>
<evidence type="ECO:0000256" key="4">
    <source>
        <dbReference type="SAM" id="SignalP"/>
    </source>
</evidence>
<dbReference type="Pfam" id="PF00089">
    <property type="entry name" value="Trypsin"/>
    <property type="match status" value="1"/>
</dbReference>